<keyword evidence="4" id="KW-0547">Nucleotide-binding</keyword>
<sequence length="557" mass="60530">MLSELIIKNIAIIDRLQVAFGAGFNVLTGETGAGKSIIIDAVGLLLGDRARPELIRSGEEEAVVEALFDLRGMPGVRDALAEAGLEEGDELVVKRSISRSGRNRVYLNGSLATLGQLQPLAGQLMTIYGQHASQGLQRADLHLDMLDSFAGLDGELGNYRELFRELRQLNERLQRLDEAERERQHRLDLLGFQSSEIAAVSLKPGEDADLAAERLLLQNAGKLAAATEGGYELLYAGEGAACERLGRVADDLAALSNIDPQLGQLAEAVRGALFTVEDVAEQLRGYAGRVDFEPGRQDEVESRLALISGLKRKYAPTLEEILAYKEKIDQEIEELSDVDAAREGLRKKIAVARQGLERAGAGISARRAEAARQLAGKVELELRDLAMAKARFEVRLSPLSEPGPTGLERGEFFLAPNPGEEPKPLARIASGGELSRIMLALKRAAPGGEDIPCLIFDEVDAGIGGEAATAVGEKLRGVAVGRQVLCITHLPQVAAYGDRHYRVEKREEHNRTVTRLVFLENEERVREMARMLGGARVTERTLEHARELIAHSLSAAS</sequence>
<evidence type="ECO:0000256" key="9">
    <source>
        <dbReference type="PIRNR" id="PIRNR003128"/>
    </source>
</evidence>
<evidence type="ECO:0000256" key="5">
    <source>
        <dbReference type="ARBA" id="ARBA00022763"/>
    </source>
</evidence>
<keyword evidence="6" id="KW-0067">ATP-binding</keyword>
<name>A0ABN6DWL6_9BACT</name>
<dbReference type="PANTHER" id="PTHR11059:SF0">
    <property type="entry name" value="DNA REPAIR PROTEIN RECN"/>
    <property type="match status" value="1"/>
</dbReference>
<dbReference type="CDD" id="cd03241">
    <property type="entry name" value="ABC_RecN"/>
    <property type="match status" value="2"/>
</dbReference>
<comment type="function">
    <text evidence="1 9">May be involved in recombinational repair of damaged DNA.</text>
</comment>
<evidence type="ECO:0000256" key="8">
    <source>
        <dbReference type="ARBA" id="ARBA00033408"/>
    </source>
</evidence>
<dbReference type="Pfam" id="PF02463">
    <property type="entry name" value="SMC_N"/>
    <property type="match status" value="1"/>
</dbReference>
<keyword evidence="7 9" id="KW-0234">DNA repair</keyword>
<dbReference type="Gene3D" id="3.40.50.300">
    <property type="entry name" value="P-loop containing nucleotide triphosphate hydrolases"/>
    <property type="match status" value="2"/>
</dbReference>
<feature type="domain" description="RecF/RecN/SMC N-terminal" evidence="11">
    <location>
        <begin position="2"/>
        <end position="508"/>
    </location>
</feature>
<dbReference type="Proteomes" id="UP001319827">
    <property type="component" value="Chromosome"/>
</dbReference>
<evidence type="ECO:0000256" key="2">
    <source>
        <dbReference type="ARBA" id="ARBA00009441"/>
    </source>
</evidence>
<evidence type="ECO:0000256" key="6">
    <source>
        <dbReference type="ARBA" id="ARBA00022840"/>
    </source>
</evidence>
<evidence type="ECO:0000256" key="10">
    <source>
        <dbReference type="SAM" id="Coils"/>
    </source>
</evidence>
<dbReference type="InterPro" id="IPR027417">
    <property type="entry name" value="P-loop_NTPase"/>
</dbReference>
<organism evidence="12 13">
    <name type="scientific">Desulfuromonas versatilis</name>
    <dbReference type="NCBI Taxonomy" id="2802975"/>
    <lineage>
        <taxon>Bacteria</taxon>
        <taxon>Pseudomonadati</taxon>
        <taxon>Thermodesulfobacteriota</taxon>
        <taxon>Desulfuromonadia</taxon>
        <taxon>Desulfuromonadales</taxon>
        <taxon>Desulfuromonadaceae</taxon>
        <taxon>Desulfuromonas</taxon>
    </lineage>
</organism>
<feature type="coiled-coil region" evidence="10">
    <location>
        <begin position="152"/>
        <end position="186"/>
    </location>
</feature>
<dbReference type="NCBIfam" id="NF008121">
    <property type="entry name" value="PRK10869.1"/>
    <property type="match status" value="1"/>
</dbReference>
<accession>A0ABN6DWL6</accession>
<evidence type="ECO:0000259" key="11">
    <source>
        <dbReference type="Pfam" id="PF02463"/>
    </source>
</evidence>
<comment type="similarity">
    <text evidence="2 9">Belongs to the RecN family.</text>
</comment>
<evidence type="ECO:0000313" key="13">
    <source>
        <dbReference type="Proteomes" id="UP001319827"/>
    </source>
</evidence>
<evidence type="ECO:0000256" key="4">
    <source>
        <dbReference type="ARBA" id="ARBA00022741"/>
    </source>
</evidence>
<dbReference type="InterPro" id="IPR003395">
    <property type="entry name" value="RecF/RecN/SMC_N"/>
</dbReference>
<gene>
    <name evidence="12" type="primary">recN</name>
    <name evidence="12" type="ORF">DESUT3_14550</name>
</gene>
<evidence type="ECO:0000256" key="3">
    <source>
        <dbReference type="ARBA" id="ARBA00021315"/>
    </source>
</evidence>
<keyword evidence="13" id="KW-1185">Reference proteome</keyword>
<protein>
    <recommendedName>
        <fullName evidence="3 9">DNA repair protein RecN</fullName>
    </recommendedName>
    <alternativeName>
        <fullName evidence="8 9">Recombination protein N</fullName>
    </alternativeName>
</protein>
<dbReference type="RefSeq" id="WP_221251837.1">
    <property type="nucleotide sequence ID" value="NZ_AP024355.1"/>
</dbReference>
<dbReference type="SUPFAM" id="SSF52540">
    <property type="entry name" value="P-loop containing nucleoside triphosphate hydrolases"/>
    <property type="match status" value="2"/>
</dbReference>
<keyword evidence="5 9" id="KW-0227">DNA damage</keyword>
<dbReference type="NCBIfam" id="TIGR00634">
    <property type="entry name" value="recN"/>
    <property type="match status" value="1"/>
</dbReference>
<evidence type="ECO:0000256" key="7">
    <source>
        <dbReference type="ARBA" id="ARBA00023204"/>
    </source>
</evidence>
<dbReference type="PIRSF" id="PIRSF003128">
    <property type="entry name" value="RecN"/>
    <property type="match status" value="1"/>
</dbReference>
<reference evidence="12 13" key="1">
    <citation type="journal article" date="2016" name="C (Basel)">
        <title>Selective Growth of and Electricity Production by Marine Exoelectrogenic Bacteria in Self-Aggregated Hydrogel of Microbially Reduced Graphene Oxide.</title>
        <authorList>
            <person name="Yoshida N."/>
            <person name="Goto Y."/>
            <person name="Miyata Y."/>
        </authorList>
    </citation>
    <scope>NUCLEOTIDE SEQUENCE [LARGE SCALE GENOMIC DNA]</scope>
    <source>
        <strain evidence="12 13">NIT-T3</strain>
    </source>
</reference>
<dbReference type="EMBL" id="AP024355">
    <property type="protein sequence ID" value="BCR04386.1"/>
    <property type="molecule type" value="Genomic_DNA"/>
</dbReference>
<reference evidence="12 13" key="2">
    <citation type="journal article" date="2021" name="Int. J. Syst. Evol. Microbiol.">
        <title>Isolation and Polyphasic Characterization of Desulfuromonas versatilis sp. Nov., an Electrogenic Bacteria Capable of Versatile Metabolism Isolated from a Graphene Oxide-Reducing Enrichment Culture.</title>
        <authorList>
            <person name="Xie L."/>
            <person name="Yoshida N."/>
            <person name="Ishii S."/>
            <person name="Meng L."/>
        </authorList>
    </citation>
    <scope>NUCLEOTIDE SEQUENCE [LARGE SCALE GENOMIC DNA]</scope>
    <source>
        <strain evidence="12 13">NIT-T3</strain>
    </source>
</reference>
<keyword evidence="10" id="KW-0175">Coiled coil</keyword>
<proteinExistence type="inferred from homology"/>
<dbReference type="PANTHER" id="PTHR11059">
    <property type="entry name" value="DNA REPAIR PROTEIN RECN"/>
    <property type="match status" value="1"/>
</dbReference>
<dbReference type="InterPro" id="IPR004604">
    <property type="entry name" value="DNA_recomb/repair_RecN"/>
</dbReference>
<evidence type="ECO:0000256" key="1">
    <source>
        <dbReference type="ARBA" id="ARBA00003618"/>
    </source>
</evidence>
<evidence type="ECO:0000313" key="12">
    <source>
        <dbReference type="EMBL" id="BCR04386.1"/>
    </source>
</evidence>